<comment type="caution">
    <text evidence="4">The sequence shown here is derived from an EMBL/GenBank/DDBJ whole genome shotgun (WGS) entry which is preliminary data.</text>
</comment>
<dbReference type="SMART" id="SM00028">
    <property type="entry name" value="TPR"/>
    <property type="match status" value="13"/>
</dbReference>
<feature type="repeat" description="TPR" evidence="3">
    <location>
        <begin position="396"/>
        <end position="429"/>
    </location>
</feature>
<name>A0ABQ6MB62_9STRA</name>
<dbReference type="SUPFAM" id="SSF48452">
    <property type="entry name" value="TPR-like"/>
    <property type="match status" value="4"/>
</dbReference>
<evidence type="ECO:0000256" key="2">
    <source>
        <dbReference type="ARBA" id="ARBA00022803"/>
    </source>
</evidence>
<dbReference type="PROSITE" id="PS50005">
    <property type="entry name" value="TPR"/>
    <property type="match status" value="3"/>
</dbReference>
<dbReference type="EMBL" id="BRYB01002639">
    <property type="protein sequence ID" value="GMI23099.1"/>
    <property type="molecule type" value="Genomic_DNA"/>
</dbReference>
<proteinExistence type="predicted"/>
<accession>A0ABQ6MB62</accession>
<dbReference type="Gene3D" id="1.25.40.10">
    <property type="entry name" value="Tetratricopeptide repeat domain"/>
    <property type="match status" value="8"/>
</dbReference>
<keyword evidence="1" id="KW-0677">Repeat</keyword>
<protein>
    <submittedName>
        <fullName evidence="4">Uncharacterized protein</fullName>
    </submittedName>
</protein>
<feature type="repeat" description="TPR" evidence="3">
    <location>
        <begin position="467"/>
        <end position="500"/>
    </location>
</feature>
<dbReference type="InterPro" id="IPR050498">
    <property type="entry name" value="Ycf3"/>
</dbReference>
<dbReference type="PANTHER" id="PTHR44858">
    <property type="entry name" value="TETRATRICOPEPTIDE REPEAT PROTEIN 6"/>
    <property type="match status" value="1"/>
</dbReference>
<dbReference type="Proteomes" id="UP001165060">
    <property type="component" value="Unassembled WGS sequence"/>
</dbReference>
<organism evidence="4 5">
    <name type="scientific">Tetraparma gracilis</name>
    <dbReference type="NCBI Taxonomy" id="2962635"/>
    <lineage>
        <taxon>Eukaryota</taxon>
        <taxon>Sar</taxon>
        <taxon>Stramenopiles</taxon>
        <taxon>Ochrophyta</taxon>
        <taxon>Bolidophyceae</taxon>
        <taxon>Parmales</taxon>
        <taxon>Triparmaceae</taxon>
        <taxon>Tetraparma</taxon>
    </lineage>
</organism>
<gene>
    <name evidence="4" type="ORF">TeGR_g8179</name>
</gene>
<dbReference type="InterPro" id="IPR011990">
    <property type="entry name" value="TPR-like_helical_dom_sf"/>
</dbReference>
<evidence type="ECO:0000313" key="5">
    <source>
        <dbReference type="Proteomes" id="UP001165060"/>
    </source>
</evidence>
<keyword evidence="5" id="KW-1185">Reference proteome</keyword>
<evidence type="ECO:0000256" key="1">
    <source>
        <dbReference type="ARBA" id="ARBA00022737"/>
    </source>
</evidence>
<dbReference type="InterPro" id="IPR019734">
    <property type="entry name" value="TPR_rpt"/>
</dbReference>
<reference evidence="4 5" key="1">
    <citation type="journal article" date="2023" name="Commun. Biol.">
        <title>Genome analysis of Parmales, the sister group of diatoms, reveals the evolutionary specialization of diatoms from phago-mixotrophs to photoautotrophs.</title>
        <authorList>
            <person name="Ban H."/>
            <person name="Sato S."/>
            <person name="Yoshikawa S."/>
            <person name="Yamada K."/>
            <person name="Nakamura Y."/>
            <person name="Ichinomiya M."/>
            <person name="Sato N."/>
            <person name="Blanc-Mathieu R."/>
            <person name="Endo H."/>
            <person name="Kuwata A."/>
            <person name="Ogata H."/>
        </authorList>
    </citation>
    <scope>NUCLEOTIDE SEQUENCE [LARGE SCALE GENOMIC DNA]</scope>
</reference>
<feature type="repeat" description="TPR" evidence="3">
    <location>
        <begin position="737"/>
        <end position="770"/>
    </location>
</feature>
<dbReference type="PANTHER" id="PTHR44858:SF1">
    <property type="entry name" value="UDP-N-ACETYLGLUCOSAMINE--PEPTIDE N-ACETYLGLUCOSAMINYLTRANSFERASE SPINDLY-RELATED"/>
    <property type="match status" value="1"/>
</dbReference>
<evidence type="ECO:0000256" key="3">
    <source>
        <dbReference type="PROSITE-ProRule" id="PRU00339"/>
    </source>
</evidence>
<evidence type="ECO:0000313" key="4">
    <source>
        <dbReference type="EMBL" id="GMI23099.1"/>
    </source>
</evidence>
<sequence length="812" mass="91294">MALEFHDEAVKLLASVSASHHQLQPPSTSSHSHASKTFVTSADLLTDALQLDPHNPSYHVLRGSCWKGLKNYQLAFADLTHAILTSSEPHALWYANRAGVSLHMGNVSDSMKDLSAACSVDPHNPHHYYNRSVLKVDHSTPPDYEGALRDLNRSVHLMEAALRSRMKKSDLNLVMSDSPISFKHLHMASGHADHVLDVKFIFRLRLHRGEVHLRSEHVREAITDLEEAATLDVQSYLSWFALGKAHMLGFEALEAEKCLTNALEIDAEQPDCFFERGNARLMIMESADGDDTGPTGDRETLSRAIEDFGVSVQLQQEKEMLAEEELENPDDFSVDEEKSPFERAVELRSSFEKLRLRRAHYHSGRCRAYLAALTTKTNALALDEIKIALEIDPENHVFLHQAGLSYLSLDDDAMAERTFRRALAIDPDYCPSLFYLGKAYVKEIRLELAASSLSRCISLGCKGLNLDDVYQQRGLVFYQEGEMLAALDDFTLAIELEEGATRKSLTSKEKNYFYRGEAKRSLGDFVGALADYAVVEKLSPRTIDTATYRFSRGVCLSEMDDLEAGLDDLTTAVELDSGNTAYISRRADVLARLGLFAQAEQALDQGVAIAKKKKDKNLWVMLKKLANSQFVQKNYAAASQQFQVALMSMKANVAKNELHDLHYKRGVCLSHMKRYRSASSCFDEALKVVNQVNGSSALDHKRILILHERAKANQMLKRHQDAIEDFGVVIKMFTGDDRAIFRRGWSYKALGLFLLAAEDFERAKELNPEQKLYQLNYRNIGDIETIILCPAGEERIPSSLRDPFREGQVQIL</sequence>
<keyword evidence="2 3" id="KW-0802">TPR repeat</keyword>
<dbReference type="Pfam" id="PF13181">
    <property type="entry name" value="TPR_8"/>
    <property type="match status" value="2"/>
</dbReference>